<gene>
    <name evidence="1" type="ORF">METZ01_LOCUS359574</name>
</gene>
<feature type="non-terminal residue" evidence="1">
    <location>
        <position position="239"/>
    </location>
</feature>
<sequence length="239" mass="27270">MQKPRLIYYNDAHHFHGKRIEPPASIHMLQWPVDEVAGTGVDLLVLGLGYGDVYFHNSKVGRVIGQKKEVWENYIDWRIMRMVEEAAKFDTDQVREVTSRGRELGVRVFPSLKVQDGAQPGGDRCGLLKWEQGKEVCLGVEGRNEWAYDFALETVRQNKLALIREILSDYQADGIELDFMFGDAYCKPDETDAASILSEYMSQVRSTAREIGVQQDREIPVMVRVCLEREDNLAMGLDV</sequence>
<evidence type="ECO:0008006" key="2">
    <source>
        <dbReference type="Google" id="ProtNLM"/>
    </source>
</evidence>
<organism evidence="1">
    <name type="scientific">marine metagenome</name>
    <dbReference type="NCBI Taxonomy" id="408172"/>
    <lineage>
        <taxon>unclassified sequences</taxon>
        <taxon>metagenomes</taxon>
        <taxon>ecological metagenomes</taxon>
    </lineage>
</organism>
<evidence type="ECO:0000313" key="1">
    <source>
        <dbReference type="EMBL" id="SVD06720.1"/>
    </source>
</evidence>
<reference evidence="1" key="1">
    <citation type="submission" date="2018-05" db="EMBL/GenBank/DDBJ databases">
        <authorList>
            <person name="Lanie J.A."/>
            <person name="Ng W.-L."/>
            <person name="Kazmierczak K.M."/>
            <person name="Andrzejewski T.M."/>
            <person name="Davidsen T.M."/>
            <person name="Wayne K.J."/>
            <person name="Tettelin H."/>
            <person name="Glass J.I."/>
            <person name="Rusch D."/>
            <person name="Podicherti R."/>
            <person name="Tsui H.-C.T."/>
            <person name="Winkler M.E."/>
        </authorList>
    </citation>
    <scope>NUCLEOTIDE SEQUENCE</scope>
</reference>
<name>A0A382S9Y2_9ZZZZ</name>
<dbReference type="AlphaFoldDB" id="A0A382S9Y2"/>
<protein>
    <recommendedName>
        <fullName evidence="2">Glycosyl hydrolase-like 10 domain-containing protein</fullName>
    </recommendedName>
</protein>
<proteinExistence type="predicted"/>
<accession>A0A382S9Y2</accession>
<dbReference type="EMBL" id="UINC01127540">
    <property type="protein sequence ID" value="SVD06720.1"/>
    <property type="molecule type" value="Genomic_DNA"/>
</dbReference>